<dbReference type="Proteomes" id="UP000031668">
    <property type="component" value="Unassembled WGS sequence"/>
</dbReference>
<evidence type="ECO:0000313" key="1">
    <source>
        <dbReference type="EMBL" id="KII67832.1"/>
    </source>
</evidence>
<gene>
    <name evidence="1" type="ORF">RF11_05391</name>
</gene>
<organism evidence="1 2">
    <name type="scientific">Thelohanellus kitauei</name>
    <name type="common">Myxosporean</name>
    <dbReference type="NCBI Taxonomy" id="669202"/>
    <lineage>
        <taxon>Eukaryota</taxon>
        <taxon>Metazoa</taxon>
        <taxon>Cnidaria</taxon>
        <taxon>Myxozoa</taxon>
        <taxon>Myxosporea</taxon>
        <taxon>Bivalvulida</taxon>
        <taxon>Platysporina</taxon>
        <taxon>Myxobolidae</taxon>
        <taxon>Thelohanellus</taxon>
    </lineage>
</organism>
<dbReference type="AlphaFoldDB" id="A0A0C2N1P9"/>
<reference evidence="1 2" key="1">
    <citation type="journal article" date="2014" name="Genome Biol. Evol.">
        <title>The genome of the myxosporean Thelohanellus kitauei shows adaptations to nutrient acquisition within its fish host.</title>
        <authorList>
            <person name="Yang Y."/>
            <person name="Xiong J."/>
            <person name="Zhou Z."/>
            <person name="Huo F."/>
            <person name="Miao W."/>
            <person name="Ran C."/>
            <person name="Liu Y."/>
            <person name="Zhang J."/>
            <person name="Feng J."/>
            <person name="Wang M."/>
            <person name="Wang M."/>
            <person name="Wang L."/>
            <person name="Yao B."/>
        </authorList>
    </citation>
    <scope>NUCLEOTIDE SEQUENCE [LARGE SCALE GENOMIC DNA]</scope>
    <source>
        <strain evidence="1">Wuqing</strain>
    </source>
</reference>
<dbReference type="EMBL" id="JWZT01003067">
    <property type="protein sequence ID" value="KII67832.1"/>
    <property type="molecule type" value="Genomic_DNA"/>
</dbReference>
<evidence type="ECO:0000313" key="2">
    <source>
        <dbReference type="Proteomes" id="UP000031668"/>
    </source>
</evidence>
<protein>
    <submittedName>
        <fullName evidence="1">Uncharacterized protein</fullName>
    </submittedName>
</protein>
<proteinExistence type="predicted"/>
<comment type="caution">
    <text evidence="1">The sequence shown here is derived from an EMBL/GenBank/DDBJ whole genome shotgun (WGS) entry which is preliminary data.</text>
</comment>
<sequence>MGNEDVQFTICHDKQKNIVYFLAYDPKINGTSLGLFMIHMTSHKFYKINIFAGEDRQQVNLSRIWCSFGALFVYDEDINYMLMKTKGDEEFKGHRFSLLEDIYLDEFEKNNLALLTKRKDVNSKI</sequence>
<name>A0A0C2N1P9_THEKT</name>
<accession>A0A0C2N1P9</accession>
<keyword evidence="2" id="KW-1185">Reference proteome</keyword>